<sequence>MRKKSASRKEQKAELAALLARVDLHDSPLPSPCIGVCRIDARTALCEGCLRTRDEIAQWGVFDDASRCTVWQAIGRRHRDLSARRRWFFFPF</sequence>
<evidence type="ECO:0000313" key="1">
    <source>
        <dbReference type="EMBL" id="GGI55285.1"/>
    </source>
</evidence>
<evidence type="ECO:0008006" key="3">
    <source>
        <dbReference type="Google" id="ProtNLM"/>
    </source>
</evidence>
<dbReference type="InterPro" id="IPR010710">
    <property type="entry name" value="DUF1289"/>
</dbReference>
<accession>A0A8J3AXR5</accession>
<reference evidence="1" key="2">
    <citation type="submission" date="2020-09" db="EMBL/GenBank/DDBJ databases">
        <authorList>
            <person name="Sun Q."/>
            <person name="Sedlacek I."/>
        </authorList>
    </citation>
    <scope>NUCLEOTIDE SEQUENCE</scope>
    <source>
        <strain evidence="1">CCM 7664</strain>
    </source>
</reference>
<dbReference type="AlphaFoldDB" id="A0A8J3AXR5"/>
<organism evidence="1 2">
    <name type="scientific">Oxalicibacterium solurbis</name>
    <dbReference type="NCBI Taxonomy" id="69280"/>
    <lineage>
        <taxon>Bacteria</taxon>
        <taxon>Pseudomonadati</taxon>
        <taxon>Pseudomonadota</taxon>
        <taxon>Betaproteobacteria</taxon>
        <taxon>Burkholderiales</taxon>
        <taxon>Oxalobacteraceae</taxon>
        <taxon>Oxalicibacterium</taxon>
    </lineage>
</organism>
<evidence type="ECO:0000313" key="2">
    <source>
        <dbReference type="Proteomes" id="UP000627205"/>
    </source>
</evidence>
<gene>
    <name evidence="1" type="ORF">GCM10011430_24590</name>
</gene>
<name>A0A8J3AXR5_9BURK</name>
<proteinExistence type="predicted"/>
<protein>
    <recommendedName>
        <fullName evidence="3">DUF1289 domain-containing protein</fullName>
    </recommendedName>
</protein>
<reference evidence="1" key="1">
    <citation type="journal article" date="2014" name="Int. J. Syst. Evol. Microbiol.">
        <title>Complete genome sequence of Corynebacterium casei LMG S-19264T (=DSM 44701T), isolated from a smear-ripened cheese.</title>
        <authorList>
            <consortium name="US DOE Joint Genome Institute (JGI-PGF)"/>
            <person name="Walter F."/>
            <person name="Albersmeier A."/>
            <person name="Kalinowski J."/>
            <person name="Ruckert C."/>
        </authorList>
    </citation>
    <scope>NUCLEOTIDE SEQUENCE</scope>
    <source>
        <strain evidence="1">CCM 7664</strain>
    </source>
</reference>
<dbReference type="EMBL" id="BMDP01000003">
    <property type="protein sequence ID" value="GGI55285.1"/>
    <property type="molecule type" value="Genomic_DNA"/>
</dbReference>
<dbReference type="Pfam" id="PF06945">
    <property type="entry name" value="DUF1289"/>
    <property type="match status" value="1"/>
</dbReference>
<comment type="caution">
    <text evidence="1">The sequence shown here is derived from an EMBL/GenBank/DDBJ whole genome shotgun (WGS) entry which is preliminary data.</text>
</comment>
<dbReference type="PANTHER" id="PTHR35175">
    <property type="entry name" value="DUF1289 DOMAIN-CONTAINING PROTEIN"/>
    <property type="match status" value="1"/>
</dbReference>
<dbReference type="Proteomes" id="UP000627205">
    <property type="component" value="Unassembled WGS sequence"/>
</dbReference>
<keyword evidence="2" id="KW-1185">Reference proteome</keyword>
<dbReference type="PANTHER" id="PTHR35175:SF2">
    <property type="entry name" value="DUF1289 DOMAIN-CONTAINING PROTEIN"/>
    <property type="match status" value="1"/>
</dbReference>